<dbReference type="Proteomes" id="UP000321057">
    <property type="component" value="Unassembled WGS sequence"/>
</dbReference>
<dbReference type="InterPro" id="IPR029479">
    <property type="entry name" value="Nitroreductase"/>
</dbReference>
<keyword evidence="9" id="KW-1185">Reference proteome</keyword>
<reference evidence="7 8" key="1">
    <citation type="journal article" date="2016" name="Front. Microbiol.">
        <title>Comprehensive Phylogenetic Analysis of Bovine Non-aureus Staphylococci Species Based on Whole-Genome Sequencing.</title>
        <authorList>
            <person name="Naushad S."/>
            <person name="Barkema H.W."/>
            <person name="Luby C."/>
            <person name="Condas L.A."/>
            <person name="Nobrega D.B."/>
            <person name="Carson D.A."/>
            <person name="De Buck J."/>
        </authorList>
    </citation>
    <scope>NUCLEOTIDE SEQUENCE [LARGE SCALE GENOMIC DNA]</scope>
    <source>
        <strain evidence="7 8">SNUC 1388</strain>
    </source>
</reference>
<dbReference type="GO" id="GO:0034599">
    <property type="term" value="P:cellular response to oxidative stress"/>
    <property type="evidence" value="ECO:0007669"/>
    <property type="project" value="InterPro"/>
</dbReference>
<organism evidence="7 8">
    <name type="scientific">Staphylococcus gallinarum</name>
    <dbReference type="NCBI Taxonomy" id="1293"/>
    <lineage>
        <taxon>Bacteria</taxon>
        <taxon>Bacillati</taxon>
        <taxon>Bacillota</taxon>
        <taxon>Bacilli</taxon>
        <taxon>Bacillales</taxon>
        <taxon>Staphylococcaceae</taxon>
        <taxon>Staphylococcus</taxon>
    </lineage>
</organism>
<evidence type="ECO:0000256" key="3">
    <source>
        <dbReference type="ARBA" id="ARBA00022490"/>
    </source>
</evidence>
<dbReference type="GO" id="GO:0016491">
    <property type="term" value="F:oxidoreductase activity"/>
    <property type="evidence" value="ECO:0007669"/>
    <property type="project" value="UniProtKB-KW"/>
</dbReference>
<dbReference type="AlphaFoldDB" id="A0A0D0QVG9"/>
<dbReference type="InterPro" id="IPR033877">
    <property type="entry name" value="Frm2/Hbn1"/>
</dbReference>
<reference evidence="6 9" key="2">
    <citation type="submission" date="2019-07" db="EMBL/GenBank/DDBJ databases">
        <title>Whole genome shotgun sequence of Staphylococcus gallinarum NBRC 109767.</title>
        <authorList>
            <person name="Hosoyama A."/>
            <person name="Uohara A."/>
            <person name="Ohji S."/>
            <person name="Ichikawa N."/>
        </authorList>
    </citation>
    <scope>NUCLEOTIDE SEQUENCE [LARGE SCALE GENOMIC DNA]</scope>
    <source>
        <strain evidence="6 9">NBRC 109767</strain>
    </source>
</reference>
<accession>A0A0D0QVG9</accession>
<dbReference type="PANTHER" id="PTHR43035:SF1">
    <property type="entry name" value="FATTY ACID REPRESSION MUTANT PROTEIN 2-RELATED"/>
    <property type="match status" value="1"/>
</dbReference>
<proteinExistence type="predicted"/>
<evidence type="ECO:0000313" key="8">
    <source>
        <dbReference type="Proteomes" id="UP000283576"/>
    </source>
</evidence>
<feature type="domain" description="Nitroreductase" evidence="5">
    <location>
        <begin position="19"/>
        <end position="187"/>
    </location>
</feature>
<dbReference type="RefSeq" id="WP_042739399.1">
    <property type="nucleotide sequence ID" value="NZ_BKAX01000013.1"/>
</dbReference>
<dbReference type="InterPro" id="IPR000415">
    <property type="entry name" value="Nitroreductase-like"/>
</dbReference>
<name>A0A0D0QVG9_STAGA</name>
<evidence type="ECO:0000256" key="1">
    <source>
        <dbReference type="ARBA" id="ARBA00001917"/>
    </source>
</evidence>
<dbReference type="GeneID" id="93844684"/>
<comment type="caution">
    <text evidence="7">The sequence shown here is derived from an EMBL/GenBank/DDBJ whole genome shotgun (WGS) entry which is preliminary data.</text>
</comment>
<dbReference type="PANTHER" id="PTHR43035">
    <property type="entry name" value="FATTY ACID REPRESSION MUTANT PROTEIN 2-RELATED"/>
    <property type="match status" value="1"/>
</dbReference>
<evidence type="ECO:0000313" key="6">
    <source>
        <dbReference type="EMBL" id="GEQ06845.1"/>
    </source>
</evidence>
<dbReference type="EMBL" id="QXRZ01000007">
    <property type="protein sequence ID" value="RIL41949.1"/>
    <property type="molecule type" value="Genomic_DNA"/>
</dbReference>
<comment type="cofactor">
    <cofactor evidence="1">
        <name>FMN</name>
        <dbReference type="ChEBI" id="CHEBI:58210"/>
    </cofactor>
</comment>
<evidence type="ECO:0000256" key="2">
    <source>
        <dbReference type="ARBA" id="ARBA00004496"/>
    </source>
</evidence>
<dbReference type="Gene3D" id="3.40.109.10">
    <property type="entry name" value="NADH Oxidase"/>
    <property type="match status" value="1"/>
</dbReference>
<dbReference type="GO" id="GO:0005737">
    <property type="term" value="C:cytoplasm"/>
    <property type="evidence" value="ECO:0007669"/>
    <property type="project" value="UniProtKB-SubCell"/>
</dbReference>
<sequence>MGLFNKNTKTLDSFQNAVETRRTIYSLEKEISISDKEVESIIEHAIKHVPSSFNSQSTRIVLLLNDKHDAFWDITKNELKKVMGDDRDFQPTSDKIDNFKHAYGTILYFEDTEVVEGLQQQMPSYAENFAIWSNQTNAMHQFAVWTALSTEGIGASLQHYNPLVDEATQEAFDIPKTWKLIAQMPFGNIREAAGEKEFQDVNARFLVRK</sequence>
<keyword evidence="4" id="KW-0560">Oxidoreductase</keyword>
<dbReference type="CDD" id="cd02140">
    <property type="entry name" value="Frm2-like"/>
    <property type="match status" value="1"/>
</dbReference>
<protein>
    <submittedName>
        <fullName evidence="6 7">Nitroreductase</fullName>
    </submittedName>
</protein>
<dbReference type="Proteomes" id="UP000283576">
    <property type="component" value="Unassembled WGS sequence"/>
</dbReference>
<dbReference type="SUPFAM" id="SSF55469">
    <property type="entry name" value="FMN-dependent nitroreductase-like"/>
    <property type="match status" value="1"/>
</dbReference>
<dbReference type="Pfam" id="PF00881">
    <property type="entry name" value="Nitroreductase"/>
    <property type="match status" value="1"/>
</dbReference>
<evidence type="ECO:0000259" key="5">
    <source>
        <dbReference type="Pfam" id="PF00881"/>
    </source>
</evidence>
<evidence type="ECO:0000313" key="7">
    <source>
        <dbReference type="EMBL" id="RIL41949.1"/>
    </source>
</evidence>
<dbReference type="FunFam" id="3.40.109.10:FF:000001">
    <property type="entry name" value="Nitroreductase family"/>
    <property type="match status" value="1"/>
</dbReference>
<comment type="subcellular location">
    <subcellularLocation>
        <location evidence="2">Cytoplasm</location>
    </subcellularLocation>
</comment>
<evidence type="ECO:0000256" key="4">
    <source>
        <dbReference type="ARBA" id="ARBA00023002"/>
    </source>
</evidence>
<dbReference type="OrthoDB" id="9810617at2"/>
<keyword evidence="3" id="KW-0963">Cytoplasm</keyword>
<evidence type="ECO:0000313" key="9">
    <source>
        <dbReference type="Proteomes" id="UP000321057"/>
    </source>
</evidence>
<gene>
    <name evidence="7" type="ORF">BUZ01_10965</name>
    <name evidence="6" type="ORF">SGA02_26730</name>
</gene>
<dbReference type="EMBL" id="BKAX01000013">
    <property type="protein sequence ID" value="GEQ06845.1"/>
    <property type="molecule type" value="Genomic_DNA"/>
</dbReference>